<protein>
    <submittedName>
        <fullName evidence="9">Peritrophin-1-like</fullName>
    </submittedName>
</protein>
<dbReference type="InterPro" id="IPR036508">
    <property type="entry name" value="Chitin-bd_dom_sf"/>
</dbReference>
<keyword evidence="5" id="KW-0325">Glycoprotein</keyword>
<evidence type="ECO:0000259" key="7">
    <source>
        <dbReference type="PROSITE" id="PS50940"/>
    </source>
</evidence>
<feature type="domain" description="Chitin-binding type-2" evidence="7">
    <location>
        <begin position="34"/>
        <end position="92"/>
    </location>
</feature>
<evidence type="ECO:0000256" key="4">
    <source>
        <dbReference type="ARBA" id="ARBA00023157"/>
    </source>
</evidence>
<dbReference type="Proteomes" id="UP001652582">
    <property type="component" value="Chromosome Z"/>
</dbReference>
<evidence type="ECO:0000256" key="1">
    <source>
        <dbReference type="ARBA" id="ARBA00022669"/>
    </source>
</evidence>
<dbReference type="SMART" id="SM00494">
    <property type="entry name" value="ChtBD2"/>
    <property type="match status" value="2"/>
</dbReference>
<feature type="domain" description="Chitin-binding type-2" evidence="7">
    <location>
        <begin position="117"/>
        <end position="163"/>
    </location>
</feature>
<dbReference type="RefSeq" id="XP_052746675.1">
    <property type="nucleotide sequence ID" value="XM_052890715.1"/>
</dbReference>
<dbReference type="Pfam" id="PF01607">
    <property type="entry name" value="CBM_14"/>
    <property type="match status" value="2"/>
</dbReference>
<evidence type="ECO:0000256" key="5">
    <source>
        <dbReference type="ARBA" id="ARBA00023180"/>
    </source>
</evidence>
<keyword evidence="2 6" id="KW-0732">Signal</keyword>
<keyword evidence="4" id="KW-1015">Disulfide bond</keyword>
<reference evidence="9" key="1">
    <citation type="submission" date="2025-08" db="UniProtKB">
        <authorList>
            <consortium name="RefSeq"/>
        </authorList>
    </citation>
    <scope>IDENTIFICATION</scope>
</reference>
<keyword evidence="3" id="KW-0677">Repeat</keyword>
<keyword evidence="8" id="KW-1185">Reference proteome</keyword>
<feature type="chain" id="PRO_5045551231" evidence="6">
    <location>
        <begin position="23"/>
        <end position="163"/>
    </location>
</feature>
<dbReference type="InterPro" id="IPR002557">
    <property type="entry name" value="Chitin-bd_dom"/>
</dbReference>
<keyword evidence="1" id="KW-0147">Chitin-binding</keyword>
<evidence type="ECO:0000313" key="8">
    <source>
        <dbReference type="Proteomes" id="UP001652582"/>
    </source>
</evidence>
<evidence type="ECO:0000256" key="6">
    <source>
        <dbReference type="SAM" id="SignalP"/>
    </source>
</evidence>
<accession>A0ABM3M5D5</accession>
<dbReference type="PROSITE" id="PS50940">
    <property type="entry name" value="CHIT_BIND_II"/>
    <property type="match status" value="2"/>
</dbReference>
<proteinExistence type="predicted"/>
<dbReference type="SUPFAM" id="SSF57625">
    <property type="entry name" value="Invertebrate chitin-binding proteins"/>
    <property type="match status" value="2"/>
</dbReference>
<evidence type="ECO:0000256" key="3">
    <source>
        <dbReference type="ARBA" id="ARBA00022737"/>
    </source>
</evidence>
<dbReference type="PANTHER" id="PTHR23301:SF0">
    <property type="entry name" value="CHITIN-BINDING TYPE-2 DOMAIN-CONTAINING PROTEIN-RELATED"/>
    <property type="match status" value="1"/>
</dbReference>
<dbReference type="PANTHER" id="PTHR23301">
    <property type="entry name" value="CHITIN BINDING PERITROPHIN-A"/>
    <property type="match status" value="1"/>
</dbReference>
<dbReference type="GeneID" id="112045519"/>
<evidence type="ECO:0000256" key="2">
    <source>
        <dbReference type="ARBA" id="ARBA00022729"/>
    </source>
</evidence>
<organism evidence="8 9">
    <name type="scientific">Bicyclus anynana</name>
    <name type="common">Squinting bush brown butterfly</name>
    <dbReference type="NCBI Taxonomy" id="110368"/>
    <lineage>
        <taxon>Eukaryota</taxon>
        <taxon>Metazoa</taxon>
        <taxon>Ecdysozoa</taxon>
        <taxon>Arthropoda</taxon>
        <taxon>Hexapoda</taxon>
        <taxon>Insecta</taxon>
        <taxon>Pterygota</taxon>
        <taxon>Neoptera</taxon>
        <taxon>Endopterygota</taxon>
        <taxon>Lepidoptera</taxon>
        <taxon>Glossata</taxon>
        <taxon>Ditrysia</taxon>
        <taxon>Papilionoidea</taxon>
        <taxon>Nymphalidae</taxon>
        <taxon>Satyrinae</taxon>
        <taxon>Satyrini</taxon>
        <taxon>Mycalesina</taxon>
        <taxon>Bicyclus</taxon>
    </lineage>
</organism>
<dbReference type="InterPro" id="IPR051940">
    <property type="entry name" value="Chitin_bind-dev_reg"/>
</dbReference>
<name>A0ABM3M5D5_BICAN</name>
<sequence>MPLFMSGTKSLFILGAVACVYGRPQSQDTRSVADPRCPVFEHHLLPHETDCTKFYYCEYGRKYIEARSCAPGTAFSYAHQWCDFLKNVQCTISAEPQPEEAAEVAAVVSGADPSSLTNGCPAGAVHHLLPHENDCTKFYNCDHGQKHERSCNPGLHFNPRIQI</sequence>
<dbReference type="Gene3D" id="2.170.140.10">
    <property type="entry name" value="Chitin binding domain"/>
    <property type="match status" value="2"/>
</dbReference>
<gene>
    <name evidence="9" type="primary">LOC112045519</name>
</gene>
<evidence type="ECO:0000313" key="9">
    <source>
        <dbReference type="RefSeq" id="XP_052746675.1"/>
    </source>
</evidence>
<feature type="signal peptide" evidence="6">
    <location>
        <begin position="1"/>
        <end position="22"/>
    </location>
</feature>